<dbReference type="NCBIfam" id="TIGR00277">
    <property type="entry name" value="HDIG"/>
    <property type="match status" value="1"/>
</dbReference>
<dbReference type="GO" id="GO:0008081">
    <property type="term" value="F:phosphoric diester hydrolase activity"/>
    <property type="evidence" value="ECO:0007669"/>
    <property type="project" value="UniProtKB-ARBA"/>
</dbReference>
<reference evidence="2 3" key="1">
    <citation type="submission" date="2019-07" db="EMBL/GenBank/DDBJ databases">
        <title>The pathways for chlorine oxyanion respiration interact through the shared metabolite chlorate.</title>
        <authorList>
            <person name="Barnum T.P."/>
            <person name="Cheng Y."/>
            <person name="Hill K.A."/>
            <person name="Lucas L.N."/>
            <person name="Carlson H.K."/>
            <person name="Coates J.D."/>
        </authorList>
    </citation>
    <scope>NUCLEOTIDE SEQUENCE [LARGE SCALE GENOMIC DNA]</scope>
    <source>
        <strain evidence="2 3">BK-1</strain>
    </source>
</reference>
<protein>
    <submittedName>
        <fullName evidence="2">HD domain-containing protein</fullName>
    </submittedName>
</protein>
<dbReference type="EMBL" id="VMNH01000005">
    <property type="protein sequence ID" value="TVO76704.1"/>
    <property type="molecule type" value="Genomic_DNA"/>
</dbReference>
<proteinExistence type="predicted"/>
<keyword evidence="3" id="KW-1185">Reference proteome</keyword>
<dbReference type="PANTHER" id="PTHR43155">
    <property type="entry name" value="CYCLIC DI-GMP PHOSPHODIESTERASE PA4108-RELATED"/>
    <property type="match status" value="1"/>
</dbReference>
<name>A0A557SH16_9GAMM</name>
<dbReference type="PANTHER" id="PTHR43155:SF2">
    <property type="entry name" value="CYCLIC DI-GMP PHOSPHODIESTERASE PA4108"/>
    <property type="match status" value="1"/>
</dbReference>
<dbReference type="InterPro" id="IPR003607">
    <property type="entry name" value="HD/PDEase_dom"/>
</dbReference>
<organism evidence="2 3">
    <name type="scientific">Sedimenticola selenatireducens</name>
    <dbReference type="NCBI Taxonomy" id="191960"/>
    <lineage>
        <taxon>Bacteria</taxon>
        <taxon>Pseudomonadati</taxon>
        <taxon>Pseudomonadota</taxon>
        <taxon>Gammaproteobacteria</taxon>
        <taxon>Chromatiales</taxon>
        <taxon>Sedimenticolaceae</taxon>
        <taxon>Sedimenticola</taxon>
    </lineage>
</organism>
<dbReference type="RefSeq" id="WP_144357834.1">
    <property type="nucleotide sequence ID" value="NZ_VMNH01000005.1"/>
</dbReference>
<dbReference type="OrthoDB" id="9802066at2"/>
<dbReference type="SUPFAM" id="SSF109604">
    <property type="entry name" value="HD-domain/PDEase-like"/>
    <property type="match status" value="1"/>
</dbReference>
<dbReference type="InterPro" id="IPR037522">
    <property type="entry name" value="HD_GYP_dom"/>
</dbReference>
<dbReference type="PROSITE" id="PS51832">
    <property type="entry name" value="HD_GYP"/>
    <property type="match status" value="1"/>
</dbReference>
<dbReference type="InterPro" id="IPR006675">
    <property type="entry name" value="HDIG_dom"/>
</dbReference>
<evidence type="ECO:0000313" key="2">
    <source>
        <dbReference type="EMBL" id="TVO76704.1"/>
    </source>
</evidence>
<evidence type="ECO:0000313" key="3">
    <source>
        <dbReference type="Proteomes" id="UP000316649"/>
    </source>
</evidence>
<dbReference type="Proteomes" id="UP000316649">
    <property type="component" value="Unassembled WGS sequence"/>
</dbReference>
<feature type="domain" description="HD-GYP" evidence="1">
    <location>
        <begin position="106"/>
        <end position="303"/>
    </location>
</feature>
<accession>A0A557SH16</accession>
<sequence length="427" mass="47809">MINAESTYLQQMAELGELQSVTCTENIVTVDGAKLLPKGASINRKVIERLLHHKLLKPIDFTTQIEDAVDHNTLITLGRSLMERTSEMGSMVRMMRSKGFVEQSCKRIHLELPIQNKLTVAQKLRPELLEHSLRVTLAITILGEELGLPEKELEILATAGLLHDIGELHLGVGDLPLDQNLDLDHWQQVRSHPLVGATILKQFPAYTPHVVRAVQEHHERLDGSGYPQGLKAIRISRAGRLLAFTELAIGALRKYSLRQLSTIIKTNLDALDPQPVSVFLQALTLYENSGKSQAAEIHANKVTSLFELVSKLILAAEKIVQDRTPEQKTSEPCLLDSELIKFNQAMSRAGFDIHQVTASMAMIGEDQESLSELEGLLKETLFQLRHMLLEMQRRFSETHSDSPDRAAIQQWIKEAEQNLNTAAQLFA</sequence>
<gene>
    <name evidence="2" type="ORF">FHP88_04580</name>
</gene>
<dbReference type="SMART" id="SM00471">
    <property type="entry name" value="HDc"/>
    <property type="match status" value="1"/>
</dbReference>
<dbReference type="Pfam" id="PF13487">
    <property type="entry name" value="HD_5"/>
    <property type="match status" value="1"/>
</dbReference>
<evidence type="ECO:0000259" key="1">
    <source>
        <dbReference type="PROSITE" id="PS51832"/>
    </source>
</evidence>
<dbReference type="Gene3D" id="1.10.3210.10">
    <property type="entry name" value="Hypothetical protein af1432"/>
    <property type="match status" value="1"/>
</dbReference>
<dbReference type="CDD" id="cd00077">
    <property type="entry name" value="HDc"/>
    <property type="match status" value="1"/>
</dbReference>
<dbReference type="AlphaFoldDB" id="A0A557SH16"/>
<comment type="caution">
    <text evidence="2">The sequence shown here is derived from an EMBL/GenBank/DDBJ whole genome shotgun (WGS) entry which is preliminary data.</text>
</comment>